<dbReference type="PANTHER" id="PTHR31686">
    <property type="match status" value="1"/>
</dbReference>
<comment type="similarity">
    <text evidence="2">Belongs to the tellurite-resistance/dicarboxylate transporter (TDT) family.</text>
</comment>
<feature type="transmembrane region" description="Helical" evidence="9">
    <location>
        <begin position="191"/>
        <end position="216"/>
    </location>
</feature>
<feature type="compositionally biased region" description="Low complexity" evidence="8">
    <location>
        <begin position="39"/>
        <end position="52"/>
    </location>
</feature>
<dbReference type="InterPro" id="IPR004695">
    <property type="entry name" value="SLAC1/Mae1/Ssu1/TehA"/>
</dbReference>
<feature type="compositionally biased region" description="Pro residues" evidence="8">
    <location>
        <begin position="64"/>
        <end position="76"/>
    </location>
</feature>
<evidence type="ECO:0000313" key="10">
    <source>
        <dbReference type="EMBL" id="RSH90491.1"/>
    </source>
</evidence>
<gene>
    <name evidence="10" type="primary">SSU1_1</name>
    <name evidence="10" type="ORF">EHS25_001096</name>
</gene>
<evidence type="ECO:0000256" key="9">
    <source>
        <dbReference type="SAM" id="Phobius"/>
    </source>
</evidence>
<keyword evidence="3" id="KW-0813">Transport</keyword>
<dbReference type="AlphaFoldDB" id="A0A427YH70"/>
<dbReference type="OrthoDB" id="1099at2759"/>
<keyword evidence="4" id="KW-1003">Cell membrane</keyword>
<evidence type="ECO:0000256" key="1">
    <source>
        <dbReference type="ARBA" id="ARBA00004651"/>
    </source>
</evidence>
<feature type="transmembrane region" description="Helical" evidence="9">
    <location>
        <begin position="401"/>
        <end position="422"/>
    </location>
</feature>
<organism evidence="10 11">
    <name type="scientific">Saitozyma podzolica</name>
    <dbReference type="NCBI Taxonomy" id="1890683"/>
    <lineage>
        <taxon>Eukaryota</taxon>
        <taxon>Fungi</taxon>
        <taxon>Dikarya</taxon>
        <taxon>Basidiomycota</taxon>
        <taxon>Agaricomycotina</taxon>
        <taxon>Tremellomycetes</taxon>
        <taxon>Tremellales</taxon>
        <taxon>Trimorphomycetaceae</taxon>
        <taxon>Saitozyma</taxon>
    </lineage>
</organism>
<dbReference type="Gene3D" id="1.50.10.150">
    <property type="entry name" value="Voltage-dependent anion channel"/>
    <property type="match status" value="1"/>
</dbReference>
<evidence type="ECO:0000256" key="4">
    <source>
        <dbReference type="ARBA" id="ARBA00022475"/>
    </source>
</evidence>
<keyword evidence="5 9" id="KW-0812">Transmembrane</keyword>
<evidence type="ECO:0000256" key="2">
    <source>
        <dbReference type="ARBA" id="ARBA00008566"/>
    </source>
</evidence>
<feature type="transmembrane region" description="Helical" evidence="9">
    <location>
        <begin position="428"/>
        <end position="447"/>
    </location>
</feature>
<dbReference type="InterPro" id="IPR038665">
    <property type="entry name" value="Voltage-dep_anion_channel_sf"/>
</dbReference>
<dbReference type="GO" id="GO:0000319">
    <property type="term" value="F:sulfite transmembrane transporter activity"/>
    <property type="evidence" value="ECO:0007669"/>
    <property type="project" value="TreeGrafter"/>
</dbReference>
<comment type="subcellular location">
    <subcellularLocation>
        <location evidence="1">Cell membrane</location>
        <topology evidence="1">Multi-pass membrane protein</topology>
    </subcellularLocation>
</comment>
<evidence type="ECO:0000313" key="11">
    <source>
        <dbReference type="Proteomes" id="UP000279259"/>
    </source>
</evidence>
<protein>
    <submittedName>
        <fullName evidence="10">Transporter</fullName>
    </submittedName>
</protein>
<name>A0A427YH70_9TREE</name>
<keyword evidence="6 9" id="KW-1133">Transmembrane helix</keyword>
<dbReference type="Pfam" id="PF03595">
    <property type="entry name" value="SLAC1"/>
    <property type="match status" value="1"/>
</dbReference>
<feature type="transmembrane region" description="Helical" evidence="9">
    <location>
        <begin position="158"/>
        <end position="185"/>
    </location>
</feature>
<dbReference type="FunFam" id="1.50.10.150:FF:000004">
    <property type="entry name" value="Malic acid transporter"/>
    <property type="match status" value="1"/>
</dbReference>
<feature type="transmembrane region" description="Helical" evidence="9">
    <location>
        <begin position="116"/>
        <end position="137"/>
    </location>
</feature>
<evidence type="ECO:0000256" key="7">
    <source>
        <dbReference type="ARBA" id="ARBA00023136"/>
    </source>
</evidence>
<comment type="caution">
    <text evidence="10">The sequence shown here is derived from an EMBL/GenBank/DDBJ whole genome shotgun (WGS) entry which is preliminary data.</text>
</comment>
<feature type="compositionally biased region" description="Polar residues" evidence="8">
    <location>
        <begin position="53"/>
        <end position="63"/>
    </location>
</feature>
<dbReference type="PANTHER" id="PTHR31686:SF1">
    <property type="entry name" value="SULFITE EFFLUX PUMP SSU1"/>
    <property type="match status" value="1"/>
</dbReference>
<feature type="transmembrane region" description="Helical" evidence="9">
    <location>
        <begin position="357"/>
        <end position="380"/>
    </location>
</feature>
<accession>A0A427YH70</accession>
<sequence length="496" mass="53045">MSDLGASVPPGMTSSPPAQPPLPPLARSLSEAIGVEAVSSSSQRSYSTSTSTIAPSQTKSLASNPPPPPPTQPPRPTLLERLDKACLNLPPSFFSINMGTGITSILLYNLPYNARWLQIIGTIIFVLNVVIFVLLALGNIVRYVRFKGVFTAVSSHTLAGMFWGCLPMGLVTIVNMVAFVCVPAWGYRWALLALGLWWIDVVLSILVNFGMIFMMFTRQKHTAETMTAAWLLPIVSSVVAAASGGVVSSALAPFDPVLARSTVIVSYIVWGTGVPLAMFIITLWIYRTATIGVPPTGALPSVFLPLGPCGQGSFGIMLLGKVVRELAYSHGVGFSIAPAGATSAAVTASMQNVADSVYAGGLVAGLILWGLGFCWYILAFAMIIDHLPSRRDFFHHSRFSIGLWAITFPIGVFATATTTLATELNSPAFKVLGTILSVQVAMHWLYVSVMTLWKCFDGTIFVAPELASFGGHVPVRWARHETGDEEKAQPASRAQA</sequence>
<proteinExistence type="inferred from homology"/>
<evidence type="ECO:0000256" key="8">
    <source>
        <dbReference type="SAM" id="MobiDB-lite"/>
    </source>
</evidence>
<reference evidence="10 11" key="1">
    <citation type="submission" date="2018-11" db="EMBL/GenBank/DDBJ databases">
        <title>Genome sequence of Saitozyma podzolica DSM 27192.</title>
        <authorList>
            <person name="Aliyu H."/>
            <person name="Gorte O."/>
            <person name="Ochsenreither K."/>
        </authorList>
    </citation>
    <scope>NUCLEOTIDE SEQUENCE [LARGE SCALE GENOMIC DNA]</scope>
    <source>
        <strain evidence="10 11">DSM 27192</strain>
    </source>
</reference>
<feature type="transmembrane region" description="Helical" evidence="9">
    <location>
        <begin position="264"/>
        <end position="286"/>
    </location>
</feature>
<dbReference type="InterPro" id="IPR051629">
    <property type="entry name" value="Sulfite_efflux_TDT"/>
</dbReference>
<evidence type="ECO:0000256" key="3">
    <source>
        <dbReference type="ARBA" id="ARBA00022448"/>
    </source>
</evidence>
<dbReference type="GO" id="GO:0005886">
    <property type="term" value="C:plasma membrane"/>
    <property type="evidence" value="ECO:0007669"/>
    <property type="project" value="UniProtKB-SubCell"/>
</dbReference>
<dbReference type="Proteomes" id="UP000279259">
    <property type="component" value="Unassembled WGS sequence"/>
</dbReference>
<dbReference type="EMBL" id="RSCD01000010">
    <property type="protein sequence ID" value="RSH90491.1"/>
    <property type="molecule type" value="Genomic_DNA"/>
</dbReference>
<keyword evidence="7 9" id="KW-0472">Membrane</keyword>
<evidence type="ECO:0000256" key="5">
    <source>
        <dbReference type="ARBA" id="ARBA00022692"/>
    </source>
</evidence>
<dbReference type="CDD" id="cd09318">
    <property type="entry name" value="TDT_SSU1"/>
    <property type="match status" value="1"/>
</dbReference>
<keyword evidence="11" id="KW-1185">Reference proteome</keyword>
<feature type="region of interest" description="Disordered" evidence="8">
    <location>
        <begin position="1"/>
        <end position="76"/>
    </location>
</feature>
<feature type="transmembrane region" description="Helical" evidence="9">
    <location>
        <begin position="228"/>
        <end position="252"/>
    </location>
</feature>
<evidence type="ECO:0000256" key="6">
    <source>
        <dbReference type="ARBA" id="ARBA00022989"/>
    </source>
</evidence>